<comment type="caution">
    <text evidence="1">The sequence shown here is derived from an EMBL/GenBank/DDBJ whole genome shotgun (WGS) entry which is preliminary data.</text>
</comment>
<accession>A0ABP8ZY69</accession>
<organism evidence="1 2">
    <name type="scientific">Streptomyces sanyensis</name>
    <dbReference type="NCBI Taxonomy" id="568869"/>
    <lineage>
        <taxon>Bacteria</taxon>
        <taxon>Bacillati</taxon>
        <taxon>Actinomycetota</taxon>
        <taxon>Actinomycetes</taxon>
        <taxon>Kitasatosporales</taxon>
        <taxon>Streptomycetaceae</taxon>
        <taxon>Streptomyces</taxon>
    </lineage>
</organism>
<keyword evidence="2" id="KW-1185">Reference proteome</keyword>
<dbReference type="Proteomes" id="UP001501147">
    <property type="component" value="Unassembled WGS sequence"/>
</dbReference>
<dbReference type="EMBL" id="BAABJV010000002">
    <property type="protein sequence ID" value="GAA4768388.1"/>
    <property type="molecule type" value="Genomic_DNA"/>
</dbReference>
<proteinExistence type="predicted"/>
<evidence type="ECO:0000313" key="1">
    <source>
        <dbReference type="EMBL" id="GAA4768388.1"/>
    </source>
</evidence>
<protein>
    <submittedName>
        <fullName evidence="1">Uncharacterized protein</fullName>
    </submittedName>
</protein>
<evidence type="ECO:0000313" key="2">
    <source>
        <dbReference type="Proteomes" id="UP001501147"/>
    </source>
</evidence>
<reference evidence="2" key="1">
    <citation type="journal article" date="2019" name="Int. J. Syst. Evol. Microbiol.">
        <title>The Global Catalogue of Microorganisms (GCM) 10K type strain sequencing project: providing services to taxonomists for standard genome sequencing and annotation.</title>
        <authorList>
            <consortium name="The Broad Institute Genomics Platform"/>
            <consortium name="The Broad Institute Genome Sequencing Center for Infectious Disease"/>
            <person name="Wu L."/>
            <person name="Ma J."/>
        </authorList>
    </citation>
    <scope>NUCLEOTIDE SEQUENCE [LARGE SCALE GENOMIC DNA]</scope>
    <source>
        <strain evidence="2">JCM 18324</strain>
    </source>
</reference>
<gene>
    <name evidence="1" type="ORF">GCM10023329_13790</name>
</gene>
<sequence length="58" mass="6320">MVRPLLVPHIRRYLAWPPVRAPLGTVHMDVHRAKGAGRGQAAAAAALLRVETIWSTSP</sequence>
<name>A0ABP8ZY69_9ACTN</name>